<dbReference type="PANTHER" id="PTHR43617">
    <property type="entry name" value="L-AMINO ACID N-ACETYLTRANSFERASE"/>
    <property type="match status" value="1"/>
</dbReference>
<keyword evidence="3" id="KW-0808">Transferase</keyword>
<feature type="region of interest" description="Disordered" evidence="1">
    <location>
        <begin position="141"/>
        <end position="161"/>
    </location>
</feature>
<dbReference type="InterPro" id="IPR016181">
    <property type="entry name" value="Acyl_CoA_acyltransferase"/>
</dbReference>
<evidence type="ECO:0000256" key="1">
    <source>
        <dbReference type="SAM" id="MobiDB-lite"/>
    </source>
</evidence>
<dbReference type="Proteomes" id="UP000183376">
    <property type="component" value="Chromosome I"/>
</dbReference>
<evidence type="ECO:0000259" key="2">
    <source>
        <dbReference type="PROSITE" id="PS51186"/>
    </source>
</evidence>
<dbReference type="CDD" id="cd04301">
    <property type="entry name" value="NAT_SF"/>
    <property type="match status" value="1"/>
</dbReference>
<dbReference type="InterPro" id="IPR006464">
    <property type="entry name" value="AcTrfase_RimI/Ard1"/>
</dbReference>
<dbReference type="Gene3D" id="3.40.630.30">
    <property type="match status" value="1"/>
</dbReference>
<dbReference type="InterPro" id="IPR000182">
    <property type="entry name" value="GNAT_dom"/>
</dbReference>
<keyword evidence="4" id="KW-1185">Reference proteome</keyword>
<accession>A0A1G9YW56</accession>
<dbReference type="STRING" id="211114.SAMN04489726_5094"/>
<dbReference type="NCBIfam" id="TIGR01575">
    <property type="entry name" value="rimI"/>
    <property type="match status" value="1"/>
</dbReference>
<reference evidence="3 4" key="1">
    <citation type="submission" date="2016-10" db="EMBL/GenBank/DDBJ databases">
        <authorList>
            <person name="de Groot N.N."/>
        </authorList>
    </citation>
    <scope>NUCLEOTIDE SEQUENCE [LARGE SCALE GENOMIC DNA]</scope>
    <source>
        <strain evidence="3 4">DSM 44149</strain>
    </source>
</reference>
<feature type="compositionally biased region" description="Basic and acidic residues" evidence="1">
    <location>
        <begin position="151"/>
        <end position="161"/>
    </location>
</feature>
<dbReference type="InterPro" id="IPR050276">
    <property type="entry name" value="MshD_Acetyltransferase"/>
</dbReference>
<dbReference type="eggNOG" id="COG0456">
    <property type="taxonomic scope" value="Bacteria"/>
</dbReference>
<dbReference type="EMBL" id="LT629701">
    <property type="protein sequence ID" value="SDN13389.1"/>
    <property type="molecule type" value="Genomic_DNA"/>
</dbReference>
<dbReference type="SUPFAM" id="SSF55729">
    <property type="entry name" value="Acyl-CoA N-acyltransferases (Nat)"/>
    <property type="match status" value="1"/>
</dbReference>
<evidence type="ECO:0000313" key="3">
    <source>
        <dbReference type="EMBL" id="SDN13389.1"/>
    </source>
</evidence>
<gene>
    <name evidence="3" type="ORF">SAMN04489726_5094</name>
</gene>
<protein>
    <submittedName>
        <fullName evidence="3">Ribosomal-protein-alanine N-acetyltransferase</fullName>
    </submittedName>
</protein>
<proteinExistence type="predicted"/>
<sequence length="161" mass="17729">MTVRLGTLLRKDVPRCAELERELFAGEDPWTARMFVSEIDAGHFYIGAFDEDEHLVGYAGLAVIGAPPNAEAEVHTIAVDAKRQGEGIGKALLRELLARADAVDAVTFLEVRTDNESAKGLYAAHDFEVVGLRKRYYQPSGADAHTMRRPSLTEREGKKTS</sequence>
<name>A0A1G9YW56_ALLAB</name>
<dbReference type="GO" id="GO:0008999">
    <property type="term" value="F:protein-N-terminal-alanine acetyltransferase activity"/>
    <property type="evidence" value="ECO:0007669"/>
    <property type="project" value="TreeGrafter"/>
</dbReference>
<organism evidence="3 4">
    <name type="scientific">Allokutzneria albata</name>
    <name type="common">Kibdelosporangium albatum</name>
    <dbReference type="NCBI Taxonomy" id="211114"/>
    <lineage>
        <taxon>Bacteria</taxon>
        <taxon>Bacillati</taxon>
        <taxon>Actinomycetota</taxon>
        <taxon>Actinomycetes</taxon>
        <taxon>Pseudonocardiales</taxon>
        <taxon>Pseudonocardiaceae</taxon>
        <taxon>Allokutzneria</taxon>
    </lineage>
</organism>
<dbReference type="Pfam" id="PF00583">
    <property type="entry name" value="Acetyltransf_1"/>
    <property type="match status" value="1"/>
</dbReference>
<dbReference type="PROSITE" id="PS51186">
    <property type="entry name" value="GNAT"/>
    <property type="match status" value="1"/>
</dbReference>
<feature type="domain" description="N-acetyltransferase" evidence="2">
    <location>
        <begin position="1"/>
        <end position="148"/>
    </location>
</feature>
<dbReference type="AlphaFoldDB" id="A0A1G9YW56"/>
<dbReference type="PANTHER" id="PTHR43617:SF20">
    <property type="entry name" value="N-ALPHA-ACETYLTRANSFERASE RIMI"/>
    <property type="match status" value="1"/>
</dbReference>
<evidence type="ECO:0000313" key="4">
    <source>
        <dbReference type="Proteomes" id="UP000183376"/>
    </source>
</evidence>